<dbReference type="SUPFAM" id="SSF53335">
    <property type="entry name" value="S-adenosyl-L-methionine-dependent methyltransferases"/>
    <property type="match status" value="1"/>
</dbReference>
<gene>
    <name evidence="6" type="primary">ORF157705</name>
</gene>
<protein>
    <recommendedName>
        <fullName evidence="4">tRNA N(3)-methylcytidine methyltransferase</fullName>
        <ecNumber evidence="4">2.1.1.-</ecNumber>
    </recommendedName>
</protein>
<dbReference type="GO" id="GO:0032259">
    <property type="term" value="P:methylation"/>
    <property type="evidence" value="ECO:0007669"/>
    <property type="project" value="UniProtKB-KW"/>
</dbReference>
<dbReference type="PIRSF" id="PIRSF037755">
    <property type="entry name" value="Mettl2_prd"/>
    <property type="match status" value="1"/>
</dbReference>
<evidence type="ECO:0000256" key="4">
    <source>
        <dbReference type="PIRNR" id="PIRNR037755"/>
    </source>
</evidence>
<dbReference type="Pfam" id="PF08242">
    <property type="entry name" value="Methyltransf_12"/>
    <property type="match status" value="1"/>
</dbReference>
<comment type="similarity">
    <text evidence="1 4">Belongs to the methyltransferase superfamily. METL family.</text>
</comment>
<keyword evidence="3 4" id="KW-0808">Transferase</keyword>
<dbReference type="Gene3D" id="3.40.50.150">
    <property type="entry name" value="Vaccinia Virus protein VP39"/>
    <property type="match status" value="1"/>
</dbReference>
<dbReference type="InterPro" id="IPR013217">
    <property type="entry name" value="Methyltransf_12"/>
</dbReference>
<name>A0A0B7B4E4_9EUPU</name>
<reference evidence="6" key="1">
    <citation type="submission" date="2014-12" db="EMBL/GenBank/DDBJ databases">
        <title>Insight into the proteome of Arion vulgaris.</title>
        <authorList>
            <person name="Aradska J."/>
            <person name="Bulat T."/>
            <person name="Smidak R."/>
            <person name="Sarate P."/>
            <person name="Gangsoo J."/>
            <person name="Sialana F."/>
            <person name="Bilban M."/>
            <person name="Lubec G."/>
        </authorList>
    </citation>
    <scope>NUCLEOTIDE SEQUENCE</scope>
    <source>
        <tissue evidence="6">Skin</tissue>
    </source>
</reference>
<proteinExistence type="inferred from homology"/>
<dbReference type="EMBL" id="HACG01040291">
    <property type="protein sequence ID" value="CEK87156.1"/>
    <property type="molecule type" value="Transcribed_RNA"/>
</dbReference>
<dbReference type="InterPro" id="IPR026113">
    <property type="entry name" value="METTL2/6/8-like"/>
</dbReference>
<dbReference type="GO" id="GO:0008757">
    <property type="term" value="F:S-adenosylmethionine-dependent methyltransferase activity"/>
    <property type="evidence" value="ECO:0007669"/>
    <property type="project" value="UniProtKB-ARBA"/>
</dbReference>
<sequence>MASSEGTLFQEADNVVRELNEEELAKLLADVNLVSEFKQNKLEIEAQKNWEMFYKRNQTNFFKDRHWTRREFDEFSNNYGENGCTVLEVGCGVGNFMFPLLKENSNIVFYACDFSLRAIDYVKSHPSYDADRCTAFHCDITKDLLTDSVPEASVDIATLIFVLSAIHPDKMVQAVRNIAKTLKPDGVLLVRDYGLHDHAMLRFSKGHKLSDCFYVRQDGTRAYYFSLEKLNSIMEDSGLRTLKSNYVHRSTVNKKEGLNVSRVFVQGKFSKSVEKESCVSLATSS</sequence>
<dbReference type="GO" id="GO:0008173">
    <property type="term" value="F:RNA methyltransferase activity"/>
    <property type="evidence" value="ECO:0007669"/>
    <property type="project" value="UniProtKB-ARBA"/>
</dbReference>
<evidence type="ECO:0000256" key="3">
    <source>
        <dbReference type="ARBA" id="ARBA00022679"/>
    </source>
</evidence>
<evidence type="ECO:0000313" key="6">
    <source>
        <dbReference type="EMBL" id="CEK87156.1"/>
    </source>
</evidence>
<dbReference type="EC" id="2.1.1.-" evidence="4"/>
<evidence type="ECO:0000256" key="1">
    <source>
        <dbReference type="ARBA" id="ARBA00009725"/>
    </source>
</evidence>
<dbReference type="CDD" id="cd02440">
    <property type="entry name" value="AdoMet_MTases"/>
    <property type="match status" value="1"/>
</dbReference>
<dbReference type="PANTHER" id="PTHR22809">
    <property type="entry name" value="METHYLTRANSFERASE-RELATED"/>
    <property type="match status" value="1"/>
</dbReference>
<dbReference type="AlphaFoldDB" id="A0A0B7B4E4"/>
<evidence type="ECO:0000259" key="5">
    <source>
        <dbReference type="Pfam" id="PF08242"/>
    </source>
</evidence>
<organism evidence="6">
    <name type="scientific">Arion vulgaris</name>
    <dbReference type="NCBI Taxonomy" id="1028688"/>
    <lineage>
        <taxon>Eukaryota</taxon>
        <taxon>Metazoa</taxon>
        <taxon>Spiralia</taxon>
        <taxon>Lophotrochozoa</taxon>
        <taxon>Mollusca</taxon>
        <taxon>Gastropoda</taxon>
        <taxon>Heterobranchia</taxon>
        <taxon>Euthyneura</taxon>
        <taxon>Panpulmonata</taxon>
        <taxon>Eupulmonata</taxon>
        <taxon>Stylommatophora</taxon>
        <taxon>Helicina</taxon>
        <taxon>Arionoidea</taxon>
        <taxon>Arionidae</taxon>
        <taxon>Arion</taxon>
    </lineage>
</organism>
<comment type="function">
    <text evidence="4">S-adenosyl-L-methionine-dependent methyltransferase.</text>
</comment>
<keyword evidence="2 4" id="KW-0489">Methyltransferase</keyword>
<evidence type="ECO:0000256" key="2">
    <source>
        <dbReference type="ARBA" id="ARBA00022603"/>
    </source>
</evidence>
<dbReference type="InterPro" id="IPR029063">
    <property type="entry name" value="SAM-dependent_MTases_sf"/>
</dbReference>
<feature type="domain" description="Methyltransferase type 12" evidence="5">
    <location>
        <begin position="87"/>
        <end position="188"/>
    </location>
</feature>
<accession>A0A0B7B4E4</accession>
<dbReference type="PANTHER" id="PTHR22809:SF5">
    <property type="entry name" value="TRNA N(3)-METHYLCYTIDINE METHYLTRANSFERASE METTL6"/>
    <property type="match status" value="1"/>
</dbReference>